<protein>
    <submittedName>
        <fullName evidence="1">Uncharacterized protein</fullName>
    </submittedName>
</protein>
<accession>A0A0E9PVG5</accession>
<organism evidence="1">
    <name type="scientific">Anguilla anguilla</name>
    <name type="common">European freshwater eel</name>
    <name type="synonym">Muraena anguilla</name>
    <dbReference type="NCBI Taxonomy" id="7936"/>
    <lineage>
        <taxon>Eukaryota</taxon>
        <taxon>Metazoa</taxon>
        <taxon>Chordata</taxon>
        <taxon>Craniata</taxon>
        <taxon>Vertebrata</taxon>
        <taxon>Euteleostomi</taxon>
        <taxon>Actinopterygii</taxon>
        <taxon>Neopterygii</taxon>
        <taxon>Teleostei</taxon>
        <taxon>Anguilliformes</taxon>
        <taxon>Anguillidae</taxon>
        <taxon>Anguilla</taxon>
    </lineage>
</organism>
<dbReference type="AlphaFoldDB" id="A0A0E9PVG5"/>
<sequence length="27" mass="3047">MHTPAELRKKNGVWNFIQAVTPFGNCS</sequence>
<reference evidence="1" key="1">
    <citation type="submission" date="2014-11" db="EMBL/GenBank/DDBJ databases">
        <authorList>
            <person name="Amaro Gonzalez C."/>
        </authorList>
    </citation>
    <scope>NUCLEOTIDE SEQUENCE</scope>
</reference>
<dbReference type="EMBL" id="GBXM01099961">
    <property type="protein sequence ID" value="JAH08616.1"/>
    <property type="molecule type" value="Transcribed_RNA"/>
</dbReference>
<evidence type="ECO:0000313" key="1">
    <source>
        <dbReference type="EMBL" id="JAH08616.1"/>
    </source>
</evidence>
<reference evidence="1" key="2">
    <citation type="journal article" date="2015" name="Fish Shellfish Immunol.">
        <title>Early steps in the European eel (Anguilla anguilla)-Vibrio vulnificus interaction in the gills: Role of the RtxA13 toxin.</title>
        <authorList>
            <person name="Callol A."/>
            <person name="Pajuelo D."/>
            <person name="Ebbesson L."/>
            <person name="Teles M."/>
            <person name="MacKenzie S."/>
            <person name="Amaro C."/>
        </authorList>
    </citation>
    <scope>NUCLEOTIDE SEQUENCE</scope>
</reference>
<proteinExistence type="predicted"/>
<name>A0A0E9PVG5_ANGAN</name>